<organism evidence="7 8">
    <name type="scientific">Lentzea guizhouensis</name>
    <dbReference type="NCBI Taxonomy" id="1586287"/>
    <lineage>
        <taxon>Bacteria</taxon>
        <taxon>Bacillati</taxon>
        <taxon>Actinomycetota</taxon>
        <taxon>Actinomycetes</taxon>
        <taxon>Pseudonocardiales</taxon>
        <taxon>Pseudonocardiaceae</taxon>
        <taxon>Lentzea</taxon>
    </lineage>
</organism>
<evidence type="ECO:0000313" key="8">
    <source>
        <dbReference type="Proteomes" id="UP000093053"/>
    </source>
</evidence>
<dbReference type="GO" id="GO:0032993">
    <property type="term" value="C:protein-DNA complex"/>
    <property type="evidence" value="ECO:0007669"/>
    <property type="project" value="TreeGrafter"/>
</dbReference>
<dbReference type="Pfam" id="PF00126">
    <property type="entry name" value="HTH_1"/>
    <property type="match status" value="1"/>
</dbReference>
<reference evidence="7 8" key="1">
    <citation type="submission" date="2016-07" db="EMBL/GenBank/DDBJ databases">
        <title>Complete genome sequence of the Lentzea guizhouensis DHS C013.</title>
        <authorList>
            <person name="Cao C."/>
        </authorList>
    </citation>
    <scope>NUCLEOTIDE SEQUENCE [LARGE SCALE GENOMIC DNA]</scope>
    <source>
        <strain evidence="7 8">DHS C013</strain>
    </source>
</reference>
<name>A0A1B2HPP7_9PSEU</name>
<evidence type="ECO:0000256" key="2">
    <source>
        <dbReference type="ARBA" id="ARBA00023015"/>
    </source>
</evidence>
<dbReference type="PRINTS" id="PR00039">
    <property type="entry name" value="HTHLYSR"/>
</dbReference>
<keyword evidence="3" id="KW-0238">DNA-binding</keyword>
<dbReference type="PANTHER" id="PTHR30346:SF0">
    <property type="entry name" value="HCA OPERON TRANSCRIPTIONAL ACTIVATOR HCAR"/>
    <property type="match status" value="1"/>
</dbReference>
<dbReference type="GO" id="GO:0003677">
    <property type="term" value="F:DNA binding"/>
    <property type="evidence" value="ECO:0007669"/>
    <property type="project" value="UniProtKB-KW"/>
</dbReference>
<sequence length="108" mass="11332">MTLNFAQLRAFLAVVDEGGFGAAADALGITQSAVSHAVASLERSLGHAVLSRRGRSTPTSFGQELLVHARAAVTASAAITDLAERRPRRAARSGSPRRPSARDCCRTC</sequence>
<dbReference type="Gene3D" id="1.10.10.10">
    <property type="entry name" value="Winged helix-like DNA-binding domain superfamily/Winged helix DNA-binding domain"/>
    <property type="match status" value="1"/>
</dbReference>
<evidence type="ECO:0000256" key="3">
    <source>
        <dbReference type="ARBA" id="ARBA00023125"/>
    </source>
</evidence>
<accession>A0A1B2HPP7</accession>
<dbReference type="STRING" id="1586287.BBK82_30270"/>
<comment type="similarity">
    <text evidence="1">Belongs to the LysR transcriptional regulatory family.</text>
</comment>
<evidence type="ECO:0000256" key="4">
    <source>
        <dbReference type="ARBA" id="ARBA00023163"/>
    </source>
</evidence>
<feature type="region of interest" description="Disordered" evidence="5">
    <location>
        <begin position="84"/>
        <end position="108"/>
    </location>
</feature>
<dbReference type="EMBL" id="CP016793">
    <property type="protein sequence ID" value="ANZ39694.1"/>
    <property type="molecule type" value="Genomic_DNA"/>
</dbReference>
<proteinExistence type="inferred from homology"/>
<feature type="domain" description="HTH lysR-type" evidence="6">
    <location>
        <begin position="1"/>
        <end position="59"/>
    </location>
</feature>
<evidence type="ECO:0000259" key="6">
    <source>
        <dbReference type="PROSITE" id="PS50931"/>
    </source>
</evidence>
<dbReference type="KEGG" id="led:BBK82_30270"/>
<gene>
    <name evidence="7" type="ORF">BBK82_30270</name>
</gene>
<dbReference type="InterPro" id="IPR000847">
    <property type="entry name" value="LysR_HTH_N"/>
</dbReference>
<dbReference type="SUPFAM" id="SSF46785">
    <property type="entry name" value="Winged helix' DNA-binding domain"/>
    <property type="match status" value="1"/>
</dbReference>
<evidence type="ECO:0000256" key="1">
    <source>
        <dbReference type="ARBA" id="ARBA00009437"/>
    </source>
</evidence>
<dbReference type="InterPro" id="IPR036390">
    <property type="entry name" value="WH_DNA-bd_sf"/>
</dbReference>
<evidence type="ECO:0000256" key="5">
    <source>
        <dbReference type="SAM" id="MobiDB-lite"/>
    </source>
</evidence>
<evidence type="ECO:0000313" key="7">
    <source>
        <dbReference type="EMBL" id="ANZ39694.1"/>
    </source>
</evidence>
<keyword evidence="4" id="KW-0804">Transcription</keyword>
<dbReference type="FunFam" id="1.10.10.10:FF:000001">
    <property type="entry name" value="LysR family transcriptional regulator"/>
    <property type="match status" value="1"/>
</dbReference>
<dbReference type="PROSITE" id="PS50931">
    <property type="entry name" value="HTH_LYSR"/>
    <property type="match status" value="1"/>
</dbReference>
<dbReference type="GO" id="GO:0003700">
    <property type="term" value="F:DNA-binding transcription factor activity"/>
    <property type="evidence" value="ECO:0007669"/>
    <property type="project" value="InterPro"/>
</dbReference>
<dbReference type="PANTHER" id="PTHR30346">
    <property type="entry name" value="TRANSCRIPTIONAL DUAL REGULATOR HCAR-RELATED"/>
    <property type="match status" value="1"/>
</dbReference>
<keyword evidence="2" id="KW-0805">Transcription regulation</keyword>
<dbReference type="RefSeq" id="WP_065918035.1">
    <property type="nucleotide sequence ID" value="NZ_CP016793.1"/>
</dbReference>
<dbReference type="InterPro" id="IPR036388">
    <property type="entry name" value="WH-like_DNA-bd_sf"/>
</dbReference>
<dbReference type="Proteomes" id="UP000093053">
    <property type="component" value="Chromosome"/>
</dbReference>
<keyword evidence="8" id="KW-1185">Reference proteome</keyword>
<protein>
    <recommendedName>
        <fullName evidence="6">HTH lysR-type domain-containing protein</fullName>
    </recommendedName>
</protein>
<dbReference type="AlphaFoldDB" id="A0A1B2HPP7"/>